<evidence type="ECO:0000313" key="2">
    <source>
        <dbReference type="Proteomes" id="UP000195667"/>
    </source>
</evidence>
<evidence type="ECO:0000313" key="1">
    <source>
        <dbReference type="EMBL" id="SJM90854.1"/>
    </source>
</evidence>
<protein>
    <submittedName>
        <fullName evidence="1">Uncharacterized protein</fullName>
    </submittedName>
</protein>
<name>A0A1R4H3P9_9GAMM</name>
<keyword evidence="2" id="KW-1185">Reference proteome</keyword>
<organism evidence="1 2">
    <name type="scientific">Crenothrix polyspora</name>
    <dbReference type="NCBI Taxonomy" id="360316"/>
    <lineage>
        <taxon>Bacteria</taxon>
        <taxon>Pseudomonadati</taxon>
        <taxon>Pseudomonadota</taxon>
        <taxon>Gammaproteobacteria</taxon>
        <taxon>Methylococcales</taxon>
        <taxon>Crenotrichaceae</taxon>
        <taxon>Crenothrix</taxon>
    </lineage>
</organism>
<reference evidence="2" key="1">
    <citation type="submission" date="2017-02" db="EMBL/GenBank/DDBJ databases">
        <authorList>
            <person name="Daims H."/>
        </authorList>
    </citation>
    <scope>NUCLEOTIDE SEQUENCE [LARGE SCALE GENOMIC DNA]</scope>
</reference>
<dbReference type="Proteomes" id="UP000195667">
    <property type="component" value="Unassembled WGS sequence"/>
</dbReference>
<gene>
    <name evidence="1" type="ORF">CRENPOLYSF1_1600003</name>
</gene>
<proteinExistence type="predicted"/>
<dbReference type="AlphaFoldDB" id="A0A1R4H3P9"/>
<sequence length="75" mass="8335">MDMTEESIQYLEKHIPILADAAVKQAYWQALATGSSVLICEDGVMVEIFPDGTRKVLKQLEPQTIVTLGQCLELL</sequence>
<dbReference type="EMBL" id="FUKI01000069">
    <property type="protein sequence ID" value="SJM90854.1"/>
    <property type="molecule type" value="Genomic_DNA"/>
</dbReference>
<dbReference type="OrthoDB" id="6953325at2"/>
<accession>A0A1R4H3P9</accession>